<reference evidence="3" key="1">
    <citation type="journal article" date="2010" name="Science">
        <title>Signatures of adaptation to obligate biotrophy in the Hyaloperonospora arabidopsidis genome.</title>
        <authorList>
            <person name="Baxter L."/>
            <person name="Tripathy S."/>
            <person name="Ishaque N."/>
            <person name="Boot N."/>
            <person name="Cabral A."/>
            <person name="Kemen E."/>
            <person name="Thines M."/>
            <person name="Ah-Fong A."/>
            <person name="Anderson R."/>
            <person name="Badejoko W."/>
            <person name="Bittner-Eddy P."/>
            <person name="Boore J.L."/>
            <person name="Chibucos M.C."/>
            <person name="Coates M."/>
            <person name="Dehal P."/>
            <person name="Delehaunty K."/>
            <person name="Dong S."/>
            <person name="Downton P."/>
            <person name="Dumas B."/>
            <person name="Fabro G."/>
            <person name="Fronick C."/>
            <person name="Fuerstenberg S.I."/>
            <person name="Fulton L."/>
            <person name="Gaulin E."/>
            <person name="Govers F."/>
            <person name="Hughes L."/>
            <person name="Humphray S."/>
            <person name="Jiang R.H."/>
            <person name="Judelson H."/>
            <person name="Kamoun S."/>
            <person name="Kyung K."/>
            <person name="Meijer H."/>
            <person name="Minx P."/>
            <person name="Morris P."/>
            <person name="Nelson J."/>
            <person name="Phuntumart V."/>
            <person name="Qutob D."/>
            <person name="Rehmany A."/>
            <person name="Rougon-Cardoso A."/>
            <person name="Ryden P."/>
            <person name="Torto-Alalibo T."/>
            <person name="Studholme D."/>
            <person name="Wang Y."/>
            <person name="Win J."/>
            <person name="Wood J."/>
            <person name="Clifton S.W."/>
            <person name="Rogers J."/>
            <person name="Van den Ackerveken G."/>
            <person name="Jones J.D."/>
            <person name="McDowell J.M."/>
            <person name="Beynon J."/>
            <person name="Tyler B.M."/>
        </authorList>
    </citation>
    <scope>NUCLEOTIDE SEQUENCE [LARGE SCALE GENOMIC DNA]</scope>
    <source>
        <strain evidence="3">Emoy2</strain>
    </source>
</reference>
<keyword evidence="1" id="KW-1133">Transmembrane helix</keyword>
<evidence type="ECO:0000256" key="1">
    <source>
        <dbReference type="SAM" id="Phobius"/>
    </source>
</evidence>
<organism evidence="2 3">
    <name type="scientific">Hyaloperonospora arabidopsidis (strain Emoy2)</name>
    <name type="common">Downy mildew agent</name>
    <name type="synonym">Peronospora arabidopsidis</name>
    <dbReference type="NCBI Taxonomy" id="559515"/>
    <lineage>
        <taxon>Eukaryota</taxon>
        <taxon>Sar</taxon>
        <taxon>Stramenopiles</taxon>
        <taxon>Oomycota</taxon>
        <taxon>Peronosporomycetes</taxon>
        <taxon>Peronosporales</taxon>
        <taxon>Peronosporaceae</taxon>
        <taxon>Hyaloperonospora</taxon>
    </lineage>
</organism>
<evidence type="ECO:0000313" key="3">
    <source>
        <dbReference type="Proteomes" id="UP000011713"/>
    </source>
</evidence>
<dbReference type="InParanoid" id="M4BPW1"/>
<dbReference type="AlphaFoldDB" id="M4BPW1"/>
<dbReference type="Proteomes" id="UP000011713">
    <property type="component" value="Unassembled WGS sequence"/>
</dbReference>
<keyword evidence="3" id="KW-1185">Reference proteome</keyword>
<dbReference type="EMBL" id="JH598533">
    <property type="status" value="NOT_ANNOTATED_CDS"/>
    <property type="molecule type" value="Genomic_DNA"/>
</dbReference>
<dbReference type="VEuPathDB" id="FungiDB:HpaG808450"/>
<accession>M4BPW1</accession>
<name>M4BPW1_HYAAE</name>
<sequence length="173" mass="19261">MSFWSSPKITVDLNTSFQQKITQKSFRKNCLYCYVHTPHTPSLLTGTSRKLCPLCHSFQQLLVVLVFVFVFVLLDVAQHAKFRAVRVRVRAQKLDVIVVLLHALVEAAVTESVVQAHADTIGTWVQLRIHAVVEGTLLAERGHAKLCLADVDLEGNLLLGIGKRHGHGDCREG</sequence>
<reference evidence="2" key="2">
    <citation type="submission" date="2015-06" db="UniProtKB">
        <authorList>
            <consortium name="EnsemblProtists"/>
        </authorList>
    </citation>
    <scope>IDENTIFICATION</scope>
    <source>
        <strain evidence="2">Emoy2</strain>
    </source>
</reference>
<feature type="transmembrane region" description="Helical" evidence="1">
    <location>
        <begin position="58"/>
        <end position="77"/>
    </location>
</feature>
<dbReference type="EnsemblProtists" id="HpaT808450">
    <property type="protein sequence ID" value="HpaP808450"/>
    <property type="gene ID" value="HpaG808450"/>
</dbReference>
<protein>
    <submittedName>
        <fullName evidence="2">Uncharacterized protein</fullName>
    </submittedName>
</protein>
<dbReference type="HOGENOM" id="CLU_1550488_0_0_1"/>
<keyword evidence="1" id="KW-0472">Membrane</keyword>
<keyword evidence="1" id="KW-0812">Transmembrane</keyword>
<proteinExistence type="predicted"/>
<evidence type="ECO:0000313" key="2">
    <source>
        <dbReference type="EnsemblProtists" id="HpaP808450"/>
    </source>
</evidence>